<organism evidence="1 2">
    <name type="scientific">Perkinsus chesapeaki</name>
    <name type="common">Clam parasite</name>
    <name type="synonym">Perkinsus andrewsi</name>
    <dbReference type="NCBI Taxonomy" id="330153"/>
    <lineage>
        <taxon>Eukaryota</taxon>
        <taxon>Sar</taxon>
        <taxon>Alveolata</taxon>
        <taxon>Perkinsozoa</taxon>
        <taxon>Perkinsea</taxon>
        <taxon>Perkinsida</taxon>
        <taxon>Perkinsidae</taxon>
        <taxon>Perkinsus</taxon>
    </lineage>
</organism>
<dbReference type="AlphaFoldDB" id="A0A7J6L9B3"/>
<keyword evidence="2" id="KW-1185">Reference proteome</keyword>
<name>A0A7J6L9B3_PERCH</name>
<protein>
    <submittedName>
        <fullName evidence="1">Uncharacterized protein</fullName>
    </submittedName>
</protein>
<proteinExistence type="predicted"/>
<feature type="non-terminal residue" evidence="1">
    <location>
        <position position="152"/>
    </location>
</feature>
<sequence length="152" mass="16084">GISVHLSASTLQALGSHEESPQDNLHLAEFGWQPPNMRHLQDNSLPAGAPYAAPYGGKCVYDPATNLVNPCDCDLGVAVAYIKGEDDEIPRVVCAEVCSTVLDCPAPPEGKTIRCIGGLCMMTCQDDTGCLEGANCIDPETNLPGDTCYFPN</sequence>
<evidence type="ECO:0000313" key="2">
    <source>
        <dbReference type="Proteomes" id="UP000591131"/>
    </source>
</evidence>
<gene>
    <name evidence="1" type="ORF">FOL47_009265</name>
</gene>
<dbReference type="EMBL" id="JAAPAO010000635">
    <property type="protein sequence ID" value="KAF4655828.1"/>
    <property type="molecule type" value="Genomic_DNA"/>
</dbReference>
<evidence type="ECO:0000313" key="1">
    <source>
        <dbReference type="EMBL" id="KAF4655828.1"/>
    </source>
</evidence>
<dbReference type="OrthoDB" id="4405280at2759"/>
<comment type="caution">
    <text evidence="1">The sequence shown here is derived from an EMBL/GenBank/DDBJ whole genome shotgun (WGS) entry which is preliminary data.</text>
</comment>
<reference evidence="1 2" key="1">
    <citation type="submission" date="2020-04" db="EMBL/GenBank/DDBJ databases">
        <title>Perkinsus chesapeaki whole genome sequence.</title>
        <authorList>
            <person name="Bogema D.R."/>
        </authorList>
    </citation>
    <scope>NUCLEOTIDE SEQUENCE [LARGE SCALE GENOMIC DNA]</scope>
    <source>
        <strain evidence="1">ATCC PRA-425</strain>
    </source>
</reference>
<dbReference type="Proteomes" id="UP000591131">
    <property type="component" value="Unassembled WGS sequence"/>
</dbReference>
<accession>A0A7J6L9B3</accession>